<gene>
    <name evidence="2" type="ORF">AFUS01_LOCUS19827</name>
</gene>
<protein>
    <recommendedName>
        <fullName evidence="4">Secreted protein</fullName>
    </recommendedName>
</protein>
<dbReference type="AlphaFoldDB" id="A0A8J2K9V8"/>
<evidence type="ECO:0000256" key="1">
    <source>
        <dbReference type="SAM" id="SignalP"/>
    </source>
</evidence>
<accession>A0A8J2K9V8</accession>
<dbReference type="EMBL" id="CAJVCH010208196">
    <property type="protein sequence ID" value="CAG7731221.1"/>
    <property type="molecule type" value="Genomic_DNA"/>
</dbReference>
<proteinExistence type="predicted"/>
<keyword evidence="3" id="KW-1185">Reference proteome</keyword>
<evidence type="ECO:0000313" key="2">
    <source>
        <dbReference type="EMBL" id="CAG7731221.1"/>
    </source>
</evidence>
<reference evidence="2" key="1">
    <citation type="submission" date="2021-06" db="EMBL/GenBank/DDBJ databases">
        <authorList>
            <person name="Hodson N. C."/>
            <person name="Mongue J. A."/>
            <person name="Jaron S. K."/>
        </authorList>
    </citation>
    <scope>NUCLEOTIDE SEQUENCE</scope>
</reference>
<keyword evidence="1" id="KW-0732">Signal</keyword>
<feature type="non-terminal residue" evidence="2">
    <location>
        <position position="1"/>
    </location>
</feature>
<sequence>MISIFRPGIVFVVPLLLIILIHTDAKVNGSEGDEISEFPKCSLELLESKTTLYTVDLTSSEDRDIICTPHSRFTGDSSKYIRCSQDTIHINSTFADRGYSKIRINCSDTNPLTYSQDGAPPFAGIKVNAKNFILSDSLTRYDVSVIFPDITGEKEEGLEIYEGMYQFSSSERNIEIRLNITSETTTTEVDPLSENFCIKISEDRMECEVKRSLYDVYFVNVGGDNPTETHLKKFCLEASLQNACGNKYPGTNCIQNRYCKKIQKFHQNGWARCTVDNVTKDVEYFQDINGDF</sequence>
<feature type="chain" id="PRO_5035318685" description="Secreted protein" evidence="1">
    <location>
        <begin position="26"/>
        <end position="292"/>
    </location>
</feature>
<name>A0A8J2K9V8_9HEXA</name>
<evidence type="ECO:0008006" key="4">
    <source>
        <dbReference type="Google" id="ProtNLM"/>
    </source>
</evidence>
<evidence type="ECO:0000313" key="3">
    <source>
        <dbReference type="Proteomes" id="UP000708208"/>
    </source>
</evidence>
<dbReference type="Proteomes" id="UP000708208">
    <property type="component" value="Unassembled WGS sequence"/>
</dbReference>
<feature type="signal peptide" evidence="1">
    <location>
        <begin position="1"/>
        <end position="25"/>
    </location>
</feature>
<organism evidence="2 3">
    <name type="scientific">Allacma fusca</name>
    <dbReference type="NCBI Taxonomy" id="39272"/>
    <lineage>
        <taxon>Eukaryota</taxon>
        <taxon>Metazoa</taxon>
        <taxon>Ecdysozoa</taxon>
        <taxon>Arthropoda</taxon>
        <taxon>Hexapoda</taxon>
        <taxon>Collembola</taxon>
        <taxon>Symphypleona</taxon>
        <taxon>Sminthuridae</taxon>
        <taxon>Allacma</taxon>
    </lineage>
</organism>
<comment type="caution">
    <text evidence="2">The sequence shown here is derived from an EMBL/GenBank/DDBJ whole genome shotgun (WGS) entry which is preliminary data.</text>
</comment>